<dbReference type="PANTHER" id="PTHR33121">
    <property type="entry name" value="CYCLIC DI-GMP PHOSPHODIESTERASE PDEF"/>
    <property type="match status" value="1"/>
</dbReference>
<proteinExistence type="predicted"/>
<evidence type="ECO:0000259" key="3">
    <source>
        <dbReference type="PROSITE" id="PS50883"/>
    </source>
</evidence>
<feature type="domain" description="EAL" evidence="3">
    <location>
        <begin position="150"/>
        <end position="403"/>
    </location>
</feature>
<feature type="modified residue" description="4-aspartylphosphate" evidence="1">
    <location>
        <position position="59"/>
    </location>
</feature>
<dbReference type="Proteomes" id="UP000494214">
    <property type="component" value="Unassembled WGS sequence"/>
</dbReference>
<dbReference type="EMBL" id="CADIJM010000001">
    <property type="protein sequence ID" value="CAB3659338.1"/>
    <property type="molecule type" value="Genomic_DNA"/>
</dbReference>
<dbReference type="SUPFAM" id="SSF52172">
    <property type="entry name" value="CheY-like"/>
    <property type="match status" value="1"/>
</dbReference>
<dbReference type="InterPro" id="IPR035919">
    <property type="entry name" value="EAL_sf"/>
</dbReference>
<protein>
    <submittedName>
        <fullName evidence="4">Oxygen sensor protein DosP</fullName>
        <ecNumber evidence="4">3.1.4.52</ecNumber>
    </submittedName>
</protein>
<reference evidence="4 5" key="1">
    <citation type="submission" date="2020-04" db="EMBL/GenBank/DDBJ databases">
        <authorList>
            <person name="De Canck E."/>
        </authorList>
    </citation>
    <scope>NUCLEOTIDE SEQUENCE [LARGE SCALE GENOMIC DNA]</scope>
    <source>
        <strain evidence="4 5">LMG 26690</strain>
    </source>
</reference>
<evidence type="ECO:0000313" key="5">
    <source>
        <dbReference type="Proteomes" id="UP000494214"/>
    </source>
</evidence>
<keyword evidence="5" id="KW-1185">Reference proteome</keyword>
<dbReference type="PROSITE" id="PS50883">
    <property type="entry name" value="EAL"/>
    <property type="match status" value="1"/>
</dbReference>
<dbReference type="InterPro" id="IPR050706">
    <property type="entry name" value="Cyclic-di-GMP_PDE-like"/>
</dbReference>
<dbReference type="Gene3D" id="3.40.50.2300">
    <property type="match status" value="1"/>
</dbReference>
<sequence>MTRKLSEYRVLIVDDHPFQCVHLADQLASAGFGRADVASCAETALAKTARQPYHLVLIDLNMAGMDGVQFIDRLSRQEQPPMLAIVSACLKGIINSVAMMAKEKGLAVLGSFSKPFTPHHAAQLADLLSRNPPESTEPTEPQLVRRTTGPVLDRAAIDNALHRGHLQAWFQPKQSLATGRIVGAEALARWLHPAFGCLPPDAFLTAVRAHGLDKALLRHILEAALNAHTHWRQMGFRVPVSVNLPTQCLDDPDLPDDLEEIVAAKRVAASEVTFELLEDETPTIQGQYYMGASRLRLKGFGLAQDDFGRGYSSMYSLISTPFTELKIDRAFVSGAAHDESRSAALVSSVQLGRQLGLQVTAEGVETAHDLAFLRRIGCDCVQGYFISPAVTSDRFSQMLASERQAANPKHR</sequence>
<evidence type="ECO:0000259" key="2">
    <source>
        <dbReference type="PROSITE" id="PS50110"/>
    </source>
</evidence>
<dbReference type="AlphaFoldDB" id="A0A6S6Z7P1"/>
<dbReference type="CDD" id="cd01948">
    <property type="entry name" value="EAL"/>
    <property type="match status" value="1"/>
</dbReference>
<feature type="domain" description="Response regulatory" evidence="2">
    <location>
        <begin position="9"/>
        <end position="129"/>
    </location>
</feature>
<gene>
    <name evidence="4" type="primary">dosP</name>
    <name evidence="4" type="ORF">LMG26690_00482</name>
</gene>
<dbReference type="PANTHER" id="PTHR33121:SF70">
    <property type="entry name" value="SIGNALING PROTEIN YKOW"/>
    <property type="match status" value="1"/>
</dbReference>
<dbReference type="SUPFAM" id="SSF141868">
    <property type="entry name" value="EAL domain-like"/>
    <property type="match status" value="1"/>
</dbReference>
<dbReference type="InterPro" id="IPR001789">
    <property type="entry name" value="Sig_transdc_resp-reg_receiver"/>
</dbReference>
<dbReference type="GO" id="GO:0071111">
    <property type="term" value="F:cyclic-guanylate-specific phosphodiesterase activity"/>
    <property type="evidence" value="ECO:0007669"/>
    <property type="project" value="UniProtKB-EC"/>
</dbReference>
<dbReference type="Pfam" id="PF00563">
    <property type="entry name" value="EAL"/>
    <property type="match status" value="1"/>
</dbReference>
<dbReference type="PROSITE" id="PS50110">
    <property type="entry name" value="RESPONSE_REGULATORY"/>
    <property type="match status" value="1"/>
</dbReference>
<accession>A0A6S6Z7P1</accession>
<name>A0A6S6Z7P1_9BURK</name>
<dbReference type="InterPro" id="IPR001633">
    <property type="entry name" value="EAL_dom"/>
</dbReference>
<dbReference type="InterPro" id="IPR011006">
    <property type="entry name" value="CheY-like_superfamily"/>
</dbReference>
<dbReference type="GO" id="GO:0000160">
    <property type="term" value="P:phosphorelay signal transduction system"/>
    <property type="evidence" value="ECO:0007669"/>
    <property type="project" value="InterPro"/>
</dbReference>
<evidence type="ECO:0000256" key="1">
    <source>
        <dbReference type="PROSITE-ProRule" id="PRU00169"/>
    </source>
</evidence>
<dbReference type="Pfam" id="PF00072">
    <property type="entry name" value="Response_reg"/>
    <property type="match status" value="1"/>
</dbReference>
<dbReference type="SMART" id="SM00052">
    <property type="entry name" value="EAL"/>
    <property type="match status" value="1"/>
</dbReference>
<evidence type="ECO:0000313" key="4">
    <source>
        <dbReference type="EMBL" id="CAB3659338.1"/>
    </source>
</evidence>
<organism evidence="4 5">
    <name type="scientific">Achromobacter animicus</name>
    <dbReference type="NCBI Taxonomy" id="1389935"/>
    <lineage>
        <taxon>Bacteria</taxon>
        <taxon>Pseudomonadati</taxon>
        <taxon>Pseudomonadota</taxon>
        <taxon>Betaproteobacteria</taxon>
        <taxon>Burkholderiales</taxon>
        <taxon>Alcaligenaceae</taxon>
        <taxon>Achromobacter</taxon>
    </lineage>
</organism>
<dbReference type="SMART" id="SM00448">
    <property type="entry name" value="REC"/>
    <property type="match status" value="1"/>
</dbReference>
<keyword evidence="1" id="KW-0597">Phosphoprotein</keyword>
<dbReference type="EC" id="3.1.4.52" evidence="4"/>
<keyword evidence="4" id="KW-0378">Hydrolase</keyword>
<dbReference type="Gene3D" id="3.20.20.450">
    <property type="entry name" value="EAL domain"/>
    <property type="match status" value="1"/>
</dbReference>
<dbReference type="RefSeq" id="WP_175121536.1">
    <property type="nucleotide sequence ID" value="NZ_CADIJM010000001.1"/>
</dbReference>